<dbReference type="KEGG" id="pcx:LPB68_16740"/>
<organism evidence="2 3">
    <name type="scientific">Paenibacillus crassostreae</name>
    <dbReference type="NCBI Taxonomy" id="1763538"/>
    <lineage>
        <taxon>Bacteria</taxon>
        <taxon>Bacillati</taxon>
        <taxon>Bacillota</taxon>
        <taxon>Bacilli</taxon>
        <taxon>Bacillales</taxon>
        <taxon>Paenibacillaceae</taxon>
        <taxon>Paenibacillus</taxon>
    </lineage>
</organism>
<gene>
    <name evidence="2" type="ORF">PNBC_19610</name>
</gene>
<protein>
    <recommendedName>
        <fullName evidence="4">Heme ABC transporter</fullName>
    </recommendedName>
</protein>
<accession>A0A162N832</accession>
<sequence length="88" mass="9697">MDIMKDKINMVEVWGDVVELKSLVLAIMIASVSTMGAYFLAPGDNRTSQLLFGLAGAVIGFIISTVLIKPKRILTLEENQEEDKQDRG</sequence>
<evidence type="ECO:0008006" key="4">
    <source>
        <dbReference type="Google" id="ProtNLM"/>
    </source>
</evidence>
<feature type="transmembrane region" description="Helical" evidence="1">
    <location>
        <begin position="47"/>
        <end position="68"/>
    </location>
</feature>
<keyword evidence="1" id="KW-0812">Transmembrane</keyword>
<feature type="transmembrane region" description="Helical" evidence="1">
    <location>
        <begin position="20"/>
        <end position="41"/>
    </location>
</feature>
<name>A0A162N832_9BACL</name>
<evidence type="ECO:0000256" key="1">
    <source>
        <dbReference type="SAM" id="Phobius"/>
    </source>
</evidence>
<keyword evidence="3" id="KW-1185">Reference proteome</keyword>
<evidence type="ECO:0000313" key="3">
    <source>
        <dbReference type="Proteomes" id="UP000077134"/>
    </source>
</evidence>
<dbReference type="AlphaFoldDB" id="A0A162N832"/>
<evidence type="ECO:0000313" key="2">
    <source>
        <dbReference type="EMBL" id="OAB71372.1"/>
    </source>
</evidence>
<comment type="caution">
    <text evidence="2">The sequence shown here is derived from an EMBL/GenBank/DDBJ whole genome shotgun (WGS) entry which is preliminary data.</text>
</comment>
<dbReference type="OrthoDB" id="1924966at2"/>
<dbReference type="Proteomes" id="UP000077134">
    <property type="component" value="Unassembled WGS sequence"/>
</dbReference>
<proteinExistence type="predicted"/>
<dbReference type="EMBL" id="LSFN01000040">
    <property type="protein sequence ID" value="OAB71372.1"/>
    <property type="molecule type" value="Genomic_DNA"/>
</dbReference>
<keyword evidence="1" id="KW-0472">Membrane</keyword>
<dbReference type="STRING" id="1763538.LPB68_16740"/>
<reference evidence="2 3" key="1">
    <citation type="submission" date="2016-02" db="EMBL/GenBank/DDBJ databases">
        <title>Paenibacillus sp. LPB0068, isolated from Crassostrea gigas.</title>
        <authorList>
            <person name="Shin S.-K."/>
            <person name="Yi H."/>
        </authorList>
    </citation>
    <scope>NUCLEOTIDE SEQUENCE [LARGE SCALE GENOMIC DNA]</scope>
    <source>
        <strain evidence="2 3">LPB0068</strain>
    </source>
</reference>
<keyword evidence="1" id="KW-1133">Transmembrane helix</keyword>